<reference evidence="2" key="1">
    <citation type="submission" date="2020-02" db="EMBL/GenBank/DDBJ databases">
        <authorList>
            <person name="Meier V. D."/>
        </authorList>
    </citation>
    <scope>NUCLEOTIDE SEQUENCE</scope>
    <source>
        <strain evidence="2">AVDCRST_MAG49</strain>
    </source>
</reference>
<dbReference type="AlphaFoldDB" id="A0A6J4VHD2"/>
<name>A0A6J4VHD2_9BACT</name>
<dbReference type="EMBL" id="CADCWG010000311">
    <property type="protein sequence ID" value="CAA9577414.1"/>
    <property type="molecule type" value="Genomic_DNA"/>
</dbReference>
<feature type="compositionally biased region" description="Basic residues" evidence="1">
    <location>
        <begin position="34"/>
        <end position="46"/>
    </location>
</feature>
<evidence type="ECO:0000313" key="2">
    <source>
        <dbReference type="EMBL" id="CAA9577414.1"/>
    </source>
</evidence>
<evidence type="ECO:0000256" key="1">
    <source>
        <dbReference type="SAM" id="MobiDB-lite"/>
    </source>
</evidence>
<feature type="compositionally biased region" description="Low complexity" evidence="1">
    <location>
        <begin position="47"/>
        <end position="58"/>
    </location>
</feature>
<protein>
    <submittedName>
        <fullName evidence="2">Uncharacterized protein</fullName>
    </submittedName>
</protein>
<feature type="region of interest" description="Disordered" evidence="1">
    <location>
        <begin position="1"/>
        <end position="82"/>
    </location>
</feature>
<organism evidence="2">
    <name type="scientific">uncultured Thermomicrobiales bacterium</name>
    <dbReference type="NCBI Taxonomy" id="1645740"/>
    <lineage>
        <taxon>Bacteria</taxon>
        <taxon>Pseudomonadati</taxon>
        <taxon>Thermomicrobiota</taxon>
        <taxon>Thermomicrobia</taxon>
        <taxon>Thermomicrobiales</taxon>
        <taxon>environmental samples</taxon>
    </lineage>
</organism>
<gene>
    <name evidence="2" type="ORF">AVDCRST_MAG49-4399</name>
</gene>
<feature type="non-terminal residue" evidence="2">
    <location>
        <position position="82"/>
    </location>
</feature>
<feature type="compositionally biased region" description="Low complexity" evidence="1">
    <location>
        <begin position="19"/>
        <end position="31"/>
    </location>
</feature>
<accession>A0A6J4VHD2</accession>
<proteinExistence type="predicted"/>
<sequence>ENAPLVPGRVPRRRPQPTPGSSGRPRGGTVAPRPPRHRPLRSRRPRPAGAPRRGQRPGSGPPPGPPGSAAGDGRRRRPAGRV</sequence>
<feature type="non-terminal residue" evidence="2">
    <location>
        <position position="1"/>
    </location>
</feature>